<keyword evidence="3" id="KW-1185">Reference proteome</keyword>
<proteinExistence type="predicted"/>
<dbReference type="EMBL" id="VKKY01000001">
    <property type="protein sequence ID" value="KAA3440655.1"/>
    <property type="molecule type" value="Genomic_DNA"/>
</dbReference>
<dbReference type="Gene3D" id="3.30.700.10">
    <property type="entry name" value="Glycoprotein, Type 4 Pilin"/>
    <property type="match status" value="1"/>
</dbReference>
<reference evidence="2 3" key="1">
    <citation type="submission" date="2019-07" db="EMBL/GenBank/DDBJ databases">
        <title>Rufibacter sp. nov., isolated from lake sediment.</title>
        <authorList>
            <person name="Qu J.-H."/>
        </authorList>
    </citation>
    <scope>NUCLEOTIDE SEQUENCE [LARGE SCALE GENOMIC DNA]</scope>
    <source>
        <strain evidence="2 3">NBS58-1</strain>
    </source>
</reference>
<organism evidence="2 3">
    <name type="scientific">Rufibacter hautae</name>
    <dbReference type="NCBI Taxonomy" id="2595005"/>
    <lineage>
        <taxon>Bacteria</taxon>
        <taxon>Pseudomonadati</taxon>
        <taxon>Bacteroidota</taxon>
        <taxon>Cytophagia</taxon>
        <taxon>Cytophagales</taxon>
        <taxon>Hymenobacteraceae</taxon>
        <taxon>Rufibacter</taxon>
    </lineage>
</organism>
<sequence>MNKVVDFLALLFGIRTANNTEGSQRRPLRWLKVLIVPFKWALLLLVCGTALFILISLLTDSYFKEKNTQKKLDQLAVVIVKHEQAHGRLPGSLHEVTMNNPLLRDLTRDSWGLPILYGPNQARRTFKIRSGGRDRQLHTKDDLVQVVQINPTGE</sequence>
<dbReference type="SUPFAM" id="SSF54523">
    <property type="entry name" value="Pili subunits"/>
    <property type="match status" value="1"/>
</dbReference>
<comment type="caution">
    <text evidence="2">The sequence shown here is derived from an EMBL/GenBank/DDBJ whole genome shotgun (WGS) entry which is preliminary data.</text>
</comment>
<protein>
    <recommendedName>
        <fullName evidence="4">Type II secretion system protein GspG C-terminal domain-containing protein</fullName>
    </recommendedName>
</protein>
<accession>A0A5B6TMT2</accession>
<dbReference type="AlphaFoldDB" id="A0A5B6TMT2"/>
<evidence type="ECO:0000256" key="1">
    <source>
        <dbReference type="SAM" id="Phobius"/>
    </source>
</evidence>
<evidence type="ECO:0000313" key="3">
    <source>
        <dbReference type="Proteomes" id="UP000324133"/>
    </source>
</evidence>
<gene>
    <name evidence="2" type="ORF">FOA19_08400</name>
</gene>
<keyword evidence="1" id="KW-0812">Transmembrane</keyword>
<feature type="transmembrane region" description="Helical" evidence="1">
    <location>
        <begin position="40"/>
        <end position="63"/>
    </location>
</feature>
<keyword evidence="1" id="KW-0472">Membrane</keyword>
<evidence type="ECO:0000313" key="2">
    <source>
        <dbReference type="EMBL" id="KAA3440655.1"/>
    </source>
</evidence>
<evidence type="ECO:0008006" key="4">
    <source>
        <dbReference type="Google" id="ProtNLM"/>
    </source>
</evidence>
<dbReference type="InterPro" id="IPR045584">
    <property type="entry name" value="Pilin-like"/>
</dbReference>
<dbReference type="OrthoDB" id="1447786at2"/>
<dbReference type="RefSeq" id="WP_149090286.1">
    <property type="nucleotide sequence ID" value="NZ_VKKY01000001.1"/>
</dbReference>
<keyword evidence="1" id="KW-1133">Transmembrane helix</keyword>
<name>A0A5B6TMT2_9BACT</name>
<dbReference type="Proteomes" id="UP000324133">
    <property type="component" value="Unassembled WGS sequence"/>
</dbReference>